<gene>
    <name evidence="1" type="ordered locus">BP1026B_I1102</name>
</gene>
<dbReference type="InterPro" id="IPR004195">
    <property type="entry name" value="Head_decoration_D"/>
</dbReference>
<dbReference type="Pfam" id="PF02924">
    <property type="entry name" value="HDPD"/>
    <property type="match status" value="1"/>
</dbReference>
<dbReference type="PATRIC" id="fig|884204.3.peg.1206"/>
<evidence type="ECO:0008006" key="3">
    <source>
        <dbReference type="Google" id="ProtNLM"/>
    </source>
</evidence>
<accession>A0A0H3HIK6</accession>
<name>A0A0H3HIK6_BURP2</name>
<proteinExistence type="predicted"/>
<evidence type="ECO:0000313" key="2">
    <source>
        <dbReference type="Proteomes" id="UP000010087"/>
    </source>
</evidence>
<protein>
    <recommendedName>
        <fullName evidence="3">Head decoration protein</fullName>
    </recommendedName>
</protein>
<dbReference type="Proteomes" id="UP000010087">
    <property type="component" value="Chromosome 1"/>
</dbReference>
<dbReference type="RefSeq" id="WP_004552760.1">
    <property type="nucleotide sequence ID" value="NC_017831.1"/>
</dbReference>
<evidence type="ECO:0000313" key="1">
    <source>
        <dbReference type="EMBL" id="AFI65752.1"/>
    </source>
</evidence>
<dbReference type="EMBL" id="CP002833">
    <property type="protein sequence ID" value="AFI65752.1"/>
    <property type="molecule type" value="Genomic_DNA"/>
</dbReference>
<dbReference type="AlphaFoldDB" id="A0A0H3HIK6"/>
<sequence length="114" mass="11642">MSNIQTMGALPAEFLISEGPGQISRDAILVAAGPALPAGCVLGTIGTGEYAPYDNAATTGAEVAVGILYAPLPASDKPRQAVAIKRLAEVDARLLAGLDTPARDDLAAHHIVIR</sequence>
<reference evidence="1 2" key="1">
    <citation type="journal article" date="2012" name="PLoS ONE">
        <title>Evolution of Burkholderia pseudomallei in recurrent melioidosis.</title>
        <authorList>
            <person name="Hayden H.S."/>
            <person name="Lim R."/>
            <person name="Brittnacher M.J."/>
            <person name="Sims E.H."/>
            <person name="Ramage E.R."/>
            <person name="Fong C."/>
            <person name="Wu Z."/>
            <person name="Crist E."/>
            <person name="Chang J."/>
            <person name="Zhou Y."/>
            <person name="Radey M."/>
            <person name="Rohmer L."/>
            <person name="Haugen E."/>
            <person name="Gillett W."/>
            <person name="Wuthiekanun V."/>
            <person name="Peacock S.J."/>
            <person name="Kaul R."/>
            <person name="Miller S.I."/>
            <person name="Manoil C."/>
            <person name="Jacobs M.A."/>
        </authorList>
    </citation>
    <scope>NUCLEOTIDE SEQUENCE [LARGE SCALE GENOMIC DNA]</scope>
    <source>
        <strain evidence="1 2">1026b</strain>
    </source>
</reference>
<dbReference type="KEGG" id="bpz:BP1026B_I1102"/>
<organism evidence="1 2">
    <name type="scientific">Burkholderia pseudomallei (strain 1026b)</name>
    <dbReference type="NCBI Taxonomy" id="884204"/>
    <lineage>
        <taxon>Bacteria</taxon>
        <taxon>Pseudomonadati</taxon>
        <taxon>Pseudomonadota</taxon>
        <taxon>Betaproteobacteria</taxon>
        <taxon>Burkholderiales</taxon>
        <taxon>Burkholderiaceae</taxon>
        <taxon>Burkholderia</taxon>
        <taxon>pseudomallei group</taxon>
    </lineage>
</organism>